<sequence length="421" mass="48687">MGTQVIKFSESEIKKHQTNHEVSELRDPRYPLRLRFRAKRAKASWYVVRCRNSGSEWHKVGDWPHLKAKDVIASLSQLQAKIACETNLGMLEPGFQTVGEALQWYLLRSQSDTTITSSRRTTIKWAVTRHLIPLLGHIDVKDIDHAKLDELMFWPLQQQYELSTVRSLWGVLKQAFRRAQKLKHIELSPLGGFEFSDFIEAKIKPKPSELSGDQLDEVHAAAVNASVPARAMLLIMLLHGTRIGETRLAKWSQLCFDSRRWFIPEGVTKTKQALTLPLTEQAIHIFKQYRAWQKQNGYEGVFLFPNLRHRNAITSNRANQLIGEISLGEWTSHSIRKLARSTWMDLGIDYMVCEFLLNHAMNRLDQTYIHTFAEQQKQQALEKYHDWLRQNHAPLLSLLVTTTTLRSFLESKAREPTRSKG</sequence>
<keyword evidence="3" id="KW-0238">DNA-binding</keyword>
<evidence type="ECO:0000313" key="6">
    <source>
        <dbReference type="EMBL" id="KLV03294.1"/>
    </source>
</evidence>
<dbReference type="EMBL" id="LDOT01000035">
    <property type="protein sequence ID" value="KLV03294.1"/>
    <property type="molecule type" value="Genomic_DNA"/>
</dbReference>
<dbReference type="InterPro" id="IPR013762">
    <property type="entry name" value="Integrase-like_cat_sf"/>
</dbReference>
<dbReference type="PANTHER" id="PTHR30629:SF6">
    <property type="entry name" value="PROPHAGE INTEGRASE INTA-RELATED"/>
    <property type="match status" value="1"/>
</dbReference>
<evidence type="ECO:0000259" key="5">
    <source>
        <dbReference type="PROSITE" id="PS51898"/>
    </source>
</evidence>
<dbReference type="GO" id="GO:0006310">
    <property type="term" value="P:DNA recombination"/>
    <property type="evidence" value="ECO:0007669"/>
    <property type="project" value="UniProtKB-KW"/>
</dbReference>
<comment type="similarity">
    <text evidence="1">Belongs to the 'phage' integrase family.</text>
</comment>
<comment type="caution">
    <text evidence="6">The sequence shown here is derived from an EMBL/GenBank/DDBJ whole genome shotgun (WGS) entry which is preliminary data.</text>
</comment>
<dbReference type="CDD" id="cd00801">
    <property type="entry name" value="INT_P4_C"/>
    <property type="match status" value="1"/>
</dbReference>
<accession>A0A0J1GV63</accession>
<name>A0A0J1GV63_9GAMM</name>
<evidence type="ECO:0000256" key="4">
    <source>
        <dbReference type="ARBA" id="ARBA00023172"/>
    </source>
</evidence>
<dbReference type="OrthoDB" id="9795573at2"/>
<dbReference type="GO" id="GO:0003677">
    <property type="term" value="F:DNA binding"/>
    <property type="evidence" value="ECO:0007669"/>
    <property type="project" value="UniProtKB-KW"/>
</dbReference>
<dbReference type="InterPro" id="IPR002104">
    <property type="entry name" value="Integrase_catalytic"/>
</dbReference>
<dbReference type="PATRIC" id="fig|1195763.3.peg.4333"/>
<dbReference type="Pfam" id="PF00589">
    <property type="entry name" value="Phage_integrase"/>
    <property type="match status" value="1"/>
</dbReference>
<evidence type="ECO:0000256" key="2">
    <source>
        <dbReference type="ARBA" id="ARBA00022908"/>
    </source>
</evidence>
<dbReference type="PANTHER" id="PTHR30629">
    <property type="entry name" value="PROPHAGE INTEGRASE"/>
    <property type="match status" value="1"/>
</dbReference>
<dbReference type="InterPro" id="IPR050808">
    <property type="entry name" value="Phage_Integrase"/>
</dbReference>
<evidence type="ECO:0000256" key="3">
    <source>
        <dbReference type="ARBA" id="ARBA00023125"/>
    </source>
</evidence>
<dbReference type="RefSeq" id="WP_047880728.1">
    <property type="nucleotide sequence ID" value="NZ_LDOT01000035.1"/>
</dbReference>
<dbReference type="GO" id="GO:0015074">
    <property type="term" value="P:DNA integration"/>
    <property type="evidence" value="ECO:0007669"/>
    <property type="project" value="UniProtKB-KW"/>
</dbReference>
<gene>
    <name evidence="6" type="ORF">ABT56_20205</name>
</gene>
<dbReference type="PROSITE" id="PS51898">
    <property type="entry name" value="TYR_RECOMBINASE"/>
    <property type="match status" value="1"/>
</dbReference>
<evidence type="ECO:0000313" key="7">
    <source>
        <dbReference type="Proteomes" id="UP000036097"/>
    </source>
</evidence>
<dbReference type="Gene3D" id="1.10.150.130">
    <property type="match status" value="1"/>
</dbReference>
<evidence type="ECO:0000256" key="1">
    <source>
        <dbReference type="ARBA" id="ARBA00008857"/>
    </source>
</evidence>
<dbReference type="AlphaFoldDB" id="A0A0J1GV63"/>
<keyword evidence="4" id="KW-0233">DNA recombination</keyword>
<dbReference type="SUPFAM" id="SSF56349">
    <property type="entry name" value="DNA breaking-rejoining enzymes"/>
    <property type="match status" value="1"/>
</dbReference>
<proteinExistence type="inferred from homology"/>
<reference evidence="6 7" key="1">
    <citation type="submission" date="2015-05" db="EMBL/GenBank/DDBJ databases">
        <title>Photobacterium galathea sp. nov.</title>
        <authorList>
            <person name="Machado H."/>
            <person name="Gram L."/>
        </authorList>
    </citation>
    <scope>NUCLEOTIDE SEQUENCE [LARGE SCALE GENOMIC DNA]</scope>
    <source>
        <strain evidence="6 7">CGMCC 1.12159</strain>
    </source>
</reference>
<feature type="domain" description="Tyr recombinase" evidence="5">
    <location>
        <begin position="205"/>
        <end position="381"/>
    </location>
</feature>
<dbReference type="STRING" id="1195763.ABT56_20205"/>
<protein>
    <recommendedName>
        <fullName evidence="5">Tyr recombinase domain-containing protein</fullName>
    </recommendedName>
</protein>
<keyword evidence="7" id="KW-1185">Reference proteome</keyword>
<dbReference type="InterPro" id="IPR011010">
    <property type="entry name" value="DNA_brk_join_enz"/>
</dbReference>
<dbReference type="InterPro" id="IPR010998">
    <property type="entry name" value="Integrase_recombinase_N"/>
</dbReference>
<keyword evidence="2" id="KW-0229">DNA integration</keyword>
<organism evidence="6 7">
    <name type="scientific">Photobacterium aquae</name>
    <dbReference type="NCBI Taxonomy" id="1195763"/>
    <lineage>
        <taxon>Bacteria</taxon>
        <taxon>Pseudomonadati</taxon>
        <taxon>Pseudomonadota</taxon>
        <taxon>Gammaproteobacteria</taxon>
        <taxon>Vibrionales</taxon>
        <taxon>Vibrionaceae</taxon>
        <taxon>Photobacterium</taxon>
    </lineage>
</organism>
<dbReference type="Proteomes" id="UP000036097">
    <property type="component" value="Unassembled WGS sequence"/>
</dbReference>
<dbReference type="Gene3D" id="1.10.443.10">
    <property type="entry name" value="Intergrase catalytic core"/>
    <property type="match status" value="1"/>
</dbReference>